<dbReference type="SMART" id="SM00382">
    <property type="entry name" value="AAA"/>
    <property type="match status" value="1"/>
</dbReference>
<dbReference type="SUPFAM" id="SSF52540">
    <property type="entry name" value="P-loop containing nucleoside triphosphate hydrolases"/>
    <property type="match status" value="1"/>
</dbReference>
<evidence type="ECO:0000256" key="4">
    <source>
        <dbReference type="ARBA" id="ARBA00022496"/>
    </source>
</evidence>
<evidence type="ECO:0000256" key="5">
    <source>
        <dbReference type="ARBA" id="ARBA00022741"/>
    </source>
</evidence>
<dbReference type="InterPro" id="IPR017871">
    <property type="entry name" value="ABC_transporter-like_CS"/>
</dbReference>
<organism evidence="11 12">
    <name type="scientific">Aeoliella mucimassa</name>
    <dbReference type="NCBI Taxonomy" id="2527972"/>
    <lineage>
        <taxon>Bacteria</taxon>
        <taxon>Pseudomonadati</taxon>
        <taxon>Planctomycetota</taxon>
        <taxon>Planctomycetia</taxon>
        <taxon>Pirellulales</taxon>
        <taxon>Lacipirellulaceae</taxon>
        <taxon>Aeoliella</taxon>
    </lineage>
</organism>
<proteinExistence type="predicted"/>
<feature type="domain" description="ABC transporter" evidence="10">
    <location>
        <begin position="4"/>
        <end position="240"/>
    </location>
</feature>
<evidence type="ECO:0000256" key="8">
    <source>
        <dbReference type="ARBA" id="ARBA00023065"/>
    </source>
</evidence>
<dbReference type="GO" id="GO:0005886">
    <property type="term" value="C:plasma membrane"/>
    <property type="evidence" value="ECO:0007669"/>
    <property type="project" value="UniProtKB-SubCell"/>
</dbReference>
<evidence type="ECO:0000256" key="3">
    <source>
        <dbReference type="ARBA" id="ARBA00022475"/>
    </source>
</evidence>
<name>A0A518AW53_9BACT</name>
<keyword evidence="6 11" id="KW-0067">ATP-binding</keyword>
<evidence type="ECO:0000256" key="1">
    <source>
        <dbReference type="ARBA" id="ARBA00004202"/>
    </source>
</evidence>
<evidence type="ECO:0000259" key="10">
    <source>
        <dbReference type="PROSITE" id="PS50893"/>
    </source>
</evidence>
<dbReference type="InterPro" id="IPR051535">
    <property type="entry name" value="Siderophore_ABC-ATPase"/>
</dbReference>
<evidence type="ECO:0000256" key="7">
    <source>
        <dbReference type="ARBA" id="ARBA00023004"/>
    </source>
</evidence>
<evidence type="ECO:0000256" key="6">
    <source>
        <dbReference type="ARBA" id="ARBA00022840"/>
    </source>
</evidence>
<keyword evidence="4" id="KW-0410">Iron transport</keyword>
<dbReference type="RefSeq" id="WP_145251547.1">
    <property type="nucleotide sequence ID" value="NZ_CP036278.1"/>
</dbReference>
<sequence>MTLLEAQDLSLAYEDVQVIHELSLQIPPQQITALIGPNGSGKSTLLRGLARLMRPQQGCVYLDGHAIHTQPTKQVARQLAMLPQRASAPGGLTVRELVAYGRFPYQGFLGGLSADDEQQIDDALHQTGIDSLRDCCLGELSGGQRQLALIAMALAQDTELLLLDEPTTFLDMAHQLEVLEVLEKLHAEQQRTIVMVLHDINQAARYASHMIALVDGQIAASGSPTEILTPEVLARVFRIEAMVTRREDTSTPYCIPLRNLS</sequence>
<dbReference type="Pfam" id="PF00005">
    <property type="entry name" value="ABC_tran"/>
    <property type="match status" value="1"/>
</dbReference>
<evidence type="ECO:0000313" key="11">
    <source>
        <dbReference type="EMBL" id="QDU58969.1"/>
    </source>
</evidence>
<keyword evidence="3" id="KW-1003">Cell membrane</keyword>
<dbReference type="PANTHER" id="PTHR42771:SF2">
    <property type="entry name" value="IRON(3+)-HYDROXAMATE IMPORT ATP-BINDING PROTEIN FHUC"/>
    <property type="match status" value="1"/>
</dbReference>
<dbReference type="Gene3D" id="3.40.50.300">
    <property type="entry name" value="P-loop containing nucleotide triphosphate hydrolases"/>
    <property type="match status" value="1"/>
</dbReference>
<keyword evidence="7" id="KW-0408">Iron</keyword>
<keyword evidence="12" id="KW-1185">Reference proteome</keyword>
<dbReference type="InterPro" id="IPR003439">
    <property type="entry name" value="ABC_transporter-like_ATP-bd"/>
</dbReference>
<protein>
    <submittedName>
        <fullName evidence="11">Putative siderophore transport system ATP-binding protein YusV</fullName>
    </submittedName>
</protein>
<reference evidence="11 12" key="1">
    <citation type="submission" date="2019-02" db="EMBL/GenBank/DDBJ databases">
        <title>Deep-cultivation of Planctomycetes and their phenomic and genomic characterization uncovers novel biology.</title>
        <authorList>
            <person name="Wiegand S."/>
            <person name="Jogler M."/>
            <person name="Boedeker C."/>
            <person name="Pinto D."/>
            <person name="Vollmers J."/>
            <person name="Rivas-Marin E."/>
            <person name="Kohn T."/>
            <person name="Peeters S.H."/>
            <person name="Heuer A."/>
            <person name="Rast P."/>
            <person name="Oberbeckmann S."/>
            <person name="Bunk B."/>
            <person name="Jeske O."/>
            <person name="Meyerdierks A."/>
            <person name="Storesund J.E."/>
            <person name="Kallscheuer N."/>
            <person name="Luecker S."/>
            <person name="Lage O.M."/>
            <person name="Pohl T."/>
            <person name="Merkel B.J."/>
            <person name="Hornburger P."/>
            <person name="Mueller R.-W."/>
            <person name="Bruemmer F."/>
            <person name="Labrenz M."/>
            <person name="Spormann A.M."/>
            <person name="Op den Camp H."/>
            <person name="Overmann J."/>
            <person name="Amann R."/>
            <person name="Jetten M.S.M."/>
            <person name="Mascher T."/>
            <person name="Medema M.H."/>
            <person name="Devos D.P."/>
            <person name="Kaster A.-K."/>
            <person name="Ovreas L."/>
            <person name="Rohde M."/>
            <person name="Galperin M.Y."/>
            <person name="Jogler C."/>
        </authorList>
    </citation>
    <scope>NUCLEOTIDE SEQUENCE [LARGE SCALE GENOMIC DNA]</scope>
    <source>
        <strain evidence="11 12">Pan181</strain>
    </source>
</reference>
<dbReference type="Proteomes" id="UP000315750">
    <property type="component" value="Chromosome"/>
</dbReference>
<dbReference type="EMBL" id="CP036278">
    <property type="protein sequence ID" value="QDU58969.1"/>
    <property type="molecule type" value="Genomic_DNA"/>
</dbReference>
<evidence type="ECO:0000313" key="12">
    <source>
        <dbReference type="Proteomes" id="UP000315750"/>
    </source>
</evidence>
<keyword evidence="8" id="KW-0406">Ion transport</keyword>
<dbReference type="OrthoDB" id="9787851at2"/>
<keyword evidence="2" id="KW-0813">Transport</keyword>
<evidence type="ECO:0000256" key="2">
    <source>
        <dbReference type="ARBA" id="ARBA00022448"/>
    </source>
</evidence>
<dbReference type="PROSITE" id="PS00211">
    <property type="entry name" value="ABC_TRANSPORTER_1"/>
    <property type="match status" value="1"/>
</dbReference>
<dbReference type="PROSITE" id="PS50893">
    <property type="entry name" value="ABC_TRANSPORTER_2"/>
    <property type="match status" value="1"/>
</dbReference>
<dbReference type="GO" id="GO:0005524">
    <property type="term" value="F:ATP binding"/>
    <property type="evidence" value="ECO:0007669"/>
    <property type="project" value="UniProtKB-KW"/>
</dbReference>
<gene>
    <name evidence="11" type="primary">yusV</name>
    <name evidence="11" type="ORF">Pan181_52100</name>
</gene>
<dbReference type="InterPro" id="IPR027417">
    <property type="entry name" value="P-loop_NTPase"/>
</dbReference>
<keyword evidence="5" id="KW-0547">Nucleotide-binding</keyword>
<dbReference type="CDD" id="cd03214">
    <property type="entry name" value="ABC_Iron-Siderophores_B12_Hemin"/>
    <property type="match status" value="1"/>
</dbReference>
<comment type="subcellular location">
    <subcellularLocation>
        <location evidence="1">Cell membrane</location>
        <topology evidence="1">Peripheral membrane protein</topology>
    </subcellularLocation>
</comment>
<dbReference type="AlphaFoldDB" id="A0A518AW53"/>
<accession>A0A518AW53</accession>
<dbReference type="InterPro" id="IPR003593">
    <property type="entry name" value="AAA+_ATPase"/>
</dbReference>
<keyword evidence="9" id="KW-0472">Membrane</keyword>
<dbReference type="KEGG" id="amuc:Pan181_52100"/>
<dbReference type="GO" id="GO:0006826">
    <property type="term" value="P:iron ion transport"/>
    <property type="evidence" value="ECO:0007669"/>
    <property type="project" value="UniProtKB-KW"/>
</dbReference>
<dbReference type="PANTHER" id="PTHR42771">
    <property type="entry name" value="IRON(3+)-HYDROXAMATE IMPORT ATP-BINDING PROTEIN FHUC"/>
    <property type="match status" value="1"/>
</dbReference>
<dbReference type="GO" id="GO:0016887">
    <property type="term" value="F:ATP hydrolysis activity"/>
    <property type="evidence" value="ECO:0007669"/>
    <property type="project" value="InterPro"/>
</dbReference>
<dbReference type="FunFam" id="3.40.50.300:FF:000134">
    <property type="entry name" value="Iron-enterobactin ABC transporter ATP-binding protein"/>
    <property type="match status" value="1"/>
</dbReference>
<evidence type="ECO:0000256" key="9">
    <source>
        <dbReference type="ARBA" id="ARBA00023136"/>
    </source>
</evidence>